<evidence type="ECO:0000313" key="5">
    <source>
        <dbReference type="Proteomes" id="UP001595904"/>
    </source>
</evidence>
<gene>
    <name evidence="4" type="ORF">ACFPN2_24370</name>
</gene>
<keyword evidence="2" id="KW-0732">Signal</keyword>
<dbReference type="InterPro" id="IPR000383">
    <property type="entry name" value="Xaa-Pro-like_dom"/>
</dbReference>
<dbReference type="GO" id="GO:0016787">
    <property type="term" value="F:hydrolase activity"/>
    <property type="evidence" value="ECO:0007669"/>
    <property type="project" value="UniProtKB-KW"/>
</dbReference>
<accession>A0ABV8T0M1</accession>
<dbReference type="InterPro" id="IPR013736">
    <property type="entry name" value="Xaa-Pro_dipept_C"/>
</dbReference>
<dbReference type="Gene3D" id="3.40.50.1820">
    <property type="entry name" value="alpha/beta hydrolase"/>
    <property type="match status" value="1"/>
</dbReference>
<reference evidence="5" key="1">
    <citation type="journal article" date="2019" name="Int. J. Syst. Evol. Microbiol.">
        <title>The Global Catalogue of Microorganisms (GCM) 10K type strain sequencing project: providing services to taxonomists for standard genome sequencing and annotation.</title>
        <authorList>
            <consortium name="The Broad Institute Genomics Platform"/>
            <consortium name="The Broad Institute Genome Sequencing Center for Infectious Disease"/>
            <person name="Wu L."/>
            <person name="Ma J."/>
        </authorList>
    </citation>
    <scope>NUCLEOTIDE SEQUENCE [LARGE SCALE GENOMIC DNA]</scope>
    <source>
        <strain evidence="5">CGMCC 1.10759</strain>
    </source>
</reference>
<dbReference type="Pfam" id="PF02129">
    <property type="entry name" value="Peptidase_S15"/>
    <property type="match status" value="1"/>
</dbReference>
<sequence length="571" mass="64974">MIRRCMLTIVLAGCALLSLSAQVYAAADWMRPQFDVRIPMRDGVELSTDLWMPAKEGKYPVILMRTPYLKTETEWLMAPELGELFSKHGYVLAVQDTRGRGDSDGKFGYLFVEGDDGFDSIAWLASQPWSNGKVATMGPSYLGAVQWLTAARRPPQLKCMVSTSAIGRPFDELPYVGGAFRMDWAVHWLNRTAAKVAQFDSDAAKLDMDRIDAHRPLLTMDDAYGRHMPMYRDFMQHSTMDDYWKRIYLTPEDFATIDLPVLHITGWFDSAIPGSMFYWRGMAEHSPAKNRQYLLAGPWTHRHTTTGGVTKVGELNFPESSIVDFRELHLKFFDHCLKGGAPTFDFPRTRIYDTGTNQWRDLDGIPHSKGKLQRLYLSGRTLQWRKPGNEKPDSYVFDPLNPTPAFVEGYHYAIDYRHIEKRADVLTYSSEVLTRPVTATGPVFMNLFAATDARDTDFVARLIDVWPDGRAVKVGAMPAGVLRARYRNGYEREQLLDSSAPQEYRIELFDIAHTFVPGHRIRIEVMSGAVPYIYPNSNTGNPVATDIDSRPAKQTIYHDRERPSNVELWAE</sequence>
<dbReference type="InterPro" id="IPR050585">
    <property type="entry name" value="Xaa-Pro_dipeptidyl-ppase/CocE"/>
</dbReference>
<keyword evidence="5" id="KW-1185">Reference proteome</keyword>
<dbReference type="PANTHER" id="PTHR43056">
    <property type="entry name" value="PEPTIDASE S9 PROLYL OLIGOPEPTIDASE"/>
    <property type="match status" value="1"/>
</dbReference>
<name>A0ABV8T0M1_9GAMM</name>
<proteinExistence type="predicted"/>
<feature type="domain" description="Xaa-Pro dipeptidyl-peptidase C-terminal" evidence="3">
    <location>
        <begin position="330"/>
        <end position="567"/>
    </location>
</feature>
<dbReference type="Pfam" id="PF08530">
    <property type="entry name" value="PepX_C"/>
    <property type="match status" value="1"/>
</dbReference>
<organism evidence="4 5">
    <name type="scientific">Steroidobacter flavus</name>
    <dbReference type="NCBI Taxonomy" id="1842136"/>
    <lineage>
        <taxon>Bacteria</taxon>
        <taxon>Pseudomonadati</taxon>
        <taxon>Pseudomonadota</taxon>
        <taxon>Gammaproteobacteria</taxon>
        <taxon>Steroidobacterales</taxon>
        <taxon>Steroidobacteraceae</taxon>
        <taxon>Steroidobacter</taxon>
    </lineage>
</organism>
<dbReference type="Proteomes" id="UP001595904">
    <property type="component" value="Unassembled WGS sequence"/>
</dbReference>
<comment type="caution">
    <text evidence="4">The sequence shown here is derived from an EMBL/GenBank/DDBJ whole genome shotgun (WGS) entry which is preliminary data.</text>
</comment>
<evidence type="ECO:0000256" key="2">
    <source>
        <dbReference type="SAM" id="SignalP"/>
    </source>
</evidence>
<evidence type="ECO:0000256" key="1">
    <source>
        <dbReference type="ARBA" id="ARBA00022801"/>
    </source>
</evidence>
<dbReference type="InterPro" id="IPR029058">
    <property type="entry name" value="AB_hydrolase_fold"/>
</dbReference>
<dbReference type="EMBL" id="JBHSDU010000014">
    <property type="protein sequence ID" value="MFC4312239.1"/>
    <property type="molecule type" value="Genomic_DNA"/>
</dbReference>
<dbReference type="Gene3D" id="2.60.120.260">
    <property type="entry name" value="Galactose-binding domain-like"/>
    <property type="match status" value="1"/>
</dbReference>
<dbReference type="RefSeq" id="WP_380601448.1">
    <property type="nucleotide sequence ID" value="NZ_JBHSDU010000014.1"/>
</dbReference>
<dbReference type="InterPro" id="IPR005674">
    <property type="entry name" value="CocE/Ser_esterase"/>
</dbReference>
<dbReference type="NCBIfam" id="TIGR00976">
    <property type="entry name" value="CocE_NonD"/>
    <property type="match status" value="1"/>
</dbReference>
<dbReference type="Gene3D" id="1.10.3020.10">
    <property type="entry name" value="alpha-amino acid ester hydrolase ( Helical cap domain)"/>
    <property type="match status" value="1"/>
</dbReference>
<evidence type="ECO:0000313" key="4">
    <source>
        <dbReference type="EMBL" id="MFC4312239.1"/>
    </source>
</evidence>
<dbReference type="PANTHER" id="PTHR43056:SF10">
    <property type="entry name" value="COCE_NOND FAMILY, PUTATIVE (AFU_ORTHOLOGUE AFUA_7G00600)-RELATED"/>
    <property type="match status" value="1"/>
</dbReference>
<keyword evidence="1 4" id="KW-0378">Hydrolase</keyword>
<feature type="signal peptide" evidence="2">
    <location>
        <begin position="1"/>
        <end position="25"/>
    </location>
</feature>
<dbReference type="SUPFAM" id="SSF49785">
    <property type="entry name" value="Galactose-binding domain-like"/>
    <property type="match status" value="1"/>
</dbReference>
<protein>
    <submittedName>
        <fullName evidence="4">CocE/NonD family hydrolase</fullName>
    </submittedName>
</protein>
<feature type="chain" id="PRO_5045888386" evidence="2">
    <location>
        <begin position="26"/>
        <end position="571"/>
    </location>
</feature>
<evidence type="ECO:0000259" key="3">
    <source>
        <dbReference type="SMART" id="SM00939"/>
    </source>
</evidence>
<dbReference type="SUPFAM" id="SSF53474">
    <property type="entry name" value="alpha/beta-Hydrolases"/>
    <property type="match status" value="1"/>
</dbReference>
<dbReference type="InterPro" id="IPR008979">
    <property type="entry name" value="Galactose-bd-like_sf"/>
</dbReference>
<dbReference type="SMART" id="SM00939">
    <property type="entry name" value="PepX_C"/>
    <property type="match status" value="1"/>
</dbReference>